<evidence type="ECO:0000313" key="1">
    <source>
        <dbReference type="EMBL" id="JAD40042.1"/>
    </source>
</evidence>
<proteinExistence type="predicted"/>
<reference evidence="1" key="1">
    <citation type="submission" date="2014-09" db="EMBL/GenBank/DDBJ databases">
        <authorList>
            <person name="Magalhaes I.L.F."/>
            <person name="Oliveira U."/>
            <person name="Santos F.R."/>
            <person name="Vidigal T.H.D.A."/>
            <person name="Brescovit A.D."/>
            <person name="Santos A.J."/>
        </authorList>
    </citation>
    <scope>NUCLEOTIDE SEQUENCE</scope>
    <source>
        <tissue evidence="1">Shoot tissue taken approximately 20 cm above the soil surface</tissue>
    </source>
</reference>
<accession>A0A0A8ZZ24</accession>
<dbReference type="EMBL" id="GBRH01257853">
    <property type="protein sequence ID" value="JAD40042.1"/>
    <property type="molecule type" value="Transcribed_RNA"/>
</dbReference>
<name>A0A0A8ZZ24_ARUDO</name>
<dbReference type="AlphaFoldDB" id="A0A0A8ZZ24"/>
<protein>
    <submittedName>
        <fullName evidence="1">Uncharacterized protein</fullName>
    </submittedName>
</protein>
<reference evidence="1" key="2">
    <citation type="journal article" date="2015" name="Data Brief">
        <title>Shoot transcriptome of the giant reed, Arundo donax.</title>
        <authorList>
            <person name="Barrero R.A."/>
            <person name="Guerrero F.D."/>
            <person name="Moolhuijzen P."/>
            <person name="Goolsby J.A."/>
            <person name="Tidwell J."/>
            <person name="Bellgard S.E."/>
            <person name="Bellgard M.I."/>
        </authorList>
    </citation>
    <scope>NUCLEOTIDE SEQUENCE</scope>
    <source>
        <tissue evidence="1">Shoot tissue taken approximately 20 cm above the soil surface</tissue>
    </source>
</reference>
<organism evidence="1">
    <name type="scientific">Arundo donax</name>
    <name type="common">Giant reed</name>
    <name type="synonym">Donax arundinaceus</name>
    <dbReference type="NCBI Taxonomy" id="35708"/>
    <lineage>
        <taxon>Eukaryota</taxon>
        <taxon>Viridiplantae</taxon>
        <taxon>Streptophyta</taxon>
        <taxon>Embryophyta</taxon>
        <taxon>Tracheophyta</taxon>
        <taxon>Spermatophyta</taxon>
        <taxon>Magnoliopsida</taxon>
        <taxon>Liliopsida</taxon>
        <taxon>Poales</taxon>
        <taxon>Poaceae</taxon>
        <taxon>PACMAD clade</taxon>
        <taxon>Arundinoideae</taxon>
        <taxon>Arundineae</taxon>
        <taxon>Arundo</taxon>
    </lineage>
</organism>
<sequence length="55" mass="6043">MGQSAAAQLLLHRGRGSGRRQCSMGITMVMLQLDRLGCSRLVMMVDISSWETATM</sequence>